<dbReference type="AlphaFoldDB" id="A0A5C0VL35"/>
<dbReference type="GO" id="GO:0030288">
    <property type="term" value="C:outer membrane-bounded periplasmic space"/>
    <property type="evidence" value="ECO:0007669"/>
    <property type="project" value="InterPro"/>
</dbReference>
<accession>A0A5C0VL35</accession>
<dbReference type="Proteomes" id="UP000323653">
    <property type="component" value="Chromosome"/>
</dbReference>
<dbReference type="SUPFAM" id="SSF74653">
    <property type="entry name" value="TolA/TonB C-terminal domain"/>
    <property type="match status" value="2"/>
</dbReference>
<dbReference type="Pfam" id="PF03544">
    <property type="entry name" value="TonB_C"/>
    <property type="match status" value="2"/>
</dbReference>
<dbReference type="PANTHER" id="PTHR33446">
    <property type="entry name" value="PROTEIN TONB-RELATED"/>
    <property type="match status" value="1"/>
</dbReference>
<organism evidence="3 4">
    <name type="scientific">Pedobacter aquae</name>
    <dbReference type="NCBI Taxonomy" id="2605747"/>
    <lineage>
        <taxon>Bacteria</taxon>
        <taxon>Pseudomonadati</taxon>
        <taxon>Bacteroidota</taxon>
        <taxon>Sphingobacteriia</taxon>
        <taxon>Sphingobacteriales</taxon>
        <taxon>Sphingobacteriaceae</taxon>
        <taxon>Pedobacter</taxon>
    </lineage>
</organism>
<dbReference type="InterPro" id="IPR037682">
    <property type="entry name" value="TonB_C"/>
</dbReference>
<gene>
    <name evidence="3" type="ORF">FYC62_12465</name>
</gene>
<feature type="domain" description="TonB C-terminal" evidence="2">
    <location>
        <begin position="180"/>
        <end position="274"/>
    </location>
</feature>
<keyword evidence="1" id="KW-0732">Signal</keyword>
<dbReference type="RefSeq" id="WP_149075169.1">
    <property type="nucleotide sequence ID" value="NZ_CP043329.1"/>
</dbReference>
<dbReference type="GO" id="GO:0031992">
    <property type="term" value="F:energy transducer activity"/>
    <property type="evidence" value="ECO:0007669"/>
    <property type="project" value="InterPro"/>
</dbReference>
<dbReference type="GO" id="GO:0055085">
    <property type="term" value="P:transmembrane transport"/>
    <property type="evidence" value="ECO:0007669"/>
    <property type="project" value="InterPro"/>
</dbReference>
<dbReference type="InterPro" id="IPR051045">
    <property type="entry name" value="TonB-dependent_transducer"/>
</dbReference>
<feature type="signal peptide" evidence="1">
    <location>
        <begin position="1"/>
        <end position="25"/>
    </location>
</feature>
<dbReference type="PRINTS" id="PR01374">
    <property type="entry name" value="TONBPROTEIN"/>
</dbReference>
<dbReference type="Gene3D" id="3.30.1150.10">
    <property type="match status" value="2"/>
</dbReference>
<reference evidence="3 4" key="1">
    <citation type="submission" date="2019-08" db="EMBL/GenBank/DDBJ databases">
        <title>Pedobacter sp. nov., isolated from Han river, South Korea.</title>
        <authorList>
            <person name="Lee D.-H."/>
            <person name="Kim Y.-S."/>
            <person name="Hwang E.-M."/>
            <person name="Le Tran T.C."/>
            <person name="Cha C.-J."/>
        </authorList>
    </citation>
    <scope>NUCLEOTIDE SEQUENCE [LARGE SCALE GENOMIC DNA]</scope>
    <source>
        <strain evidence="3 4">CJ43</strain>
    </source>
</reference>
<dbReference type="PROSITE" id="PS52015">
    <property type="entry name" value="TONB_CTD"/>
    <property type="match status" value="2"/>
</dbReference>
<dbReference type="GO" id="GO:0098797">
    <property type="term" value="C:plasma membrane protein complex"/>
    <property type="evidence" value="ECO:0007669"/>
    <property type="project" value="TreeGrafter"/>
</dbReference>
<name>A0A5C0VL35_9SPHI</name>
<protein>
    <recommendedName>
        <fullName evidence="2">TonB C-terminal domain-containing protein</fullName>
    </recommendedName>
</protein>
<evidence type="ECO:0000313" key="3">
    <source>
        <dbReference type="EMBL" id="QEK52373.1"/>
    </source>
</evidence>
<dbReference type="KEGG" id="pej:FYC62_12465"/>
<evidence type="ECO:0000256" key="1">
    <source>
        <dbReference type="SAM" id="SignalP"/>
    </source>
</evidence>
<evidence type="ECO:0000313" key="4">
    <source>
        <dbReference type="Proteomes" id="UP000323653"/>
    </source>
</evidence>
<dbReference type="InterPro" id="IPR003538">
    <property type="entry name" value="TonB"/>
</dbReference>
<feature type="chain" id="PRO_5022910327" description="TonB C-terminal domain-containing protein" evidence="1">
    <location>
        <begin position="26"/>
        <end position="281"/>
    </location>
</feature>
<dbReference type="EMBL" id="CP043329">
    <property type="protein sequence ID" value="QEK52373.1"/>
    <property type="molecule type" value="Genomic_DNA"/>
</dbReference>
<dbReference type="PANTHER" id="PTHR33446:SF2">
    <property type="entry name" value="PROTEIN TONB"/>
    <property type="match status" value="1"/>
</dbReference>
<sequence length="281" mass="31453">MKKLTTTIACLACLCLLSFAYPLKANDTHLQQKEAKNKTDYVYVQVDEDPDYADDGLEGLEKLMRENLKYPKNALSNNVSGSISLDFIIEKDGRISNILVVKDVKGSGLGEEAKRLLSLAKKWKRGVRNGEKVRVNRRLNVVFSLENTNPDIKIKLVIPPLPENLDVVYTLNHNQAEPAKGSKEFEGFLNKNLQYPAGALNKDLEKVVIVNFVVDKEGSLTDIKVLRPGGFGFDEEITRLLALSPKWVSGSINEIPVKSSKSMAFKFTSFKTIEILEPLKR</sequence>
<proteinExistence type="predicted"/>
<dbReference type="GO" id="GO:0015891">
    <property type="term" value="P:siderophore transport"/>
    <property type="evidence" value="ECO:0007669"/>
    <property type="project" value="InterPro"/>
</dbReference>
<keyword evidence="4" id="KW-1185">Reference proteome</keyword>
<feature type="domain" description="TonB C-terminal" evidence="2">
    <location>
        <begin position="55"/>
        <end position="152"/>
    </location>
</feature>
<evidence type="ECO:0000259" key="2">
    <source>
        <dbReference type="PROSITE" id="PS52015"/>
    </source>
</evidence>